<evidence type="ECO:0000256" key="2">
    <source>
        <dbReference type="ARBA" id="ARBA00023125"/>
    </source>
</evidence>
<dbReference type="Gene3D" id="3.30.70.920">
    <property type="match status" value="1"/>
</dbReference>
<dbReference type="Pfam" id="PF13412">
    <property type="entry name" value="HTH_24"/>
    <property type="match status" value="1"/>
</dbReference>
<dbReference type="InterPro" id="IPR019888">
    <property type="entry name" value="Tscrpt_reg_AsnC-like"/>
</dbReference>
<name>A0ABV8UP48_9PROT</name>
<dbReference type="Proteomes" id="UP001595799">
    <property type="component" value="Unassembled WGS sequence"/>
</dbReference>
<evidence type="ECO:0000259" key="5">
    <source>
        <dbReference type="PROSITE" id="PS50956"/>
    </source>
</evidence>
<reference evidence="7" key="1">
    <citation type="journal article" date="2019" name="Int. J. Syst. Evol. Microbiol.">
        <title>The Global Catalogue of Microorganisms (GCM) 10K type strain sequencing project: providing services to taxonomists for standard genome sequencing and annotation.</title>
        <authorList>
            <consortium name="The Broad Institute Genomics Platform"/>
            <consortium name="The Broad Institute Genome Sequencing Center for Infectious Disease"/>
            <person name="Wu L."/>
            <person name="Ma J."/>
        </authorList>
    </citation>
    <scope>NUCLEOTIDE SEQUENCE [LARGE SCALE GENOMIC DNA]</scope>
    <source>
        <strain evidence="7">CECT 8472</strain>
    </source>
</reference>
<sequence>MAAKSSREAASDRNLDQVDRNILRALQTEGRLSNVELARRVSLSPTPCLERVRRLEREGYIKGYRAQLDPMKLDAALMILVQVTLDRTTPETFEQFRKIVEGLPEVLECHMVSGGFDYLLKVRIADMTAYRRFLGEGLAEMSAIAQTHSYVVMEEVKTDSPLPIHDPPEGK</sequence>
<dbReference type="SUPFAM" id="SSF54909">
    <property type="entry name" value="Dimeric alpha+beta barrel"/>
    <property type="match status" value="1"/>
</dbReference>
<comment type="caution">
    <text evidence="6">The sequence shown here is derived from an EMBL/GenBank/DDBJ whole genome shotgun (WGS) entry which is preliminary data.</text>
</comment>
<dbReference type="InterPro" id="IPR036390">
    <property type="entry name" value="WH_DNA-bd_sf"/>
</dbReference>
<dbReference type="InterPro" id="IPR000485">
    <property type="entry name" value="AsnC-type_HTH_dom"/>
</dbReference>
<keyword evidence="4" id="KW-0804">Transcription</keyword>
<dbReference type="Pfam" id="PF01037">
    <property type="entry name" value="AsnC_trans_reg"/>
    <property type="match status" value="1"/>
</dbReference>
<keyword evidence="7" id="KW-1185">Reference proteome</keyword>
<dbReference type="InterPro" id="IPR011991">
    <property type="entry name" value="ArsR-like_HTH"/>
</dbReference>
<organism evidence="6 7">
    <name type="scientific">Fodinicurvata halophila</name>
    <dbReference type="NCBI Taxonomy" id="1419723"/>
    <lineage>
        <taxon>Bacteria</taxon>
        <taxon>Pseudomonadati</taxon>
        <taxon>Pseudomonadota</taxon>
        <taxon>Alphaproteobacteria</taxon>
        <taxon>Rhodospirillales</taxon>
        <taxon>Rhodovibrionaceae</taxon>
        <taxon>Fodinicurvata</taxon>
    </lineage>
</organism>
<dbReference type="Gene3D" id="1.10.10.10">
    <property type="entry name" value="Winged helix-like DNA-binding domain superfamily/Winged helix DNA-binding domain"/>
    <property type="match status" value="1"/>
</dbReference>
<dbReference type="PANTHER" id="PTHR30154:SF0">
    <property type="entry name" value="LEUCINE-RESPONSIVE REGULATORY PROTEIN"/>
    <property type="match status" value="1"/>
</dbReference>
<keyword evidence="2" id="KW-0238">DNA-binding</keyword>
<dbReference type="RefSeq" id="WP_382423470.1">
    <property type="nucleotide sequence ID" value="NZ_JBHSCW010000011.1"/>
</dbReference>
<dbReference type="InterPro" id="IPR011008">
    <property type="entry name" value="Dimeric_a/b-barrel"/>
</dbReference>
<keyword evidence="3" id="KW-0010">Activator</keyword>
<dbReference type="PANTHER" id="PTHR30154">
    <property type="entry name" value="LEUCINE-RESPONSIVE REGULATORY PROTEIN"/>
    <property type="match status" value="1"/>
</dbReference>
<keyword evidence="1" id="KW-0805">Transcription regulation</keyword>
<dbReference type="PROSITE" id="PS50956">
    <property type="entry name" value="HTH_ASNC_2"/>
    <property type="match status" value="1"/>
</dbReference>
<dbReference type="EMBL" id="JBHSCW010000011">
    <property type="protein sequence ID" value="MFC4353093.1"/>
    <property type="molecule type" value="Genomic_DNA"/>
</dbReference>
<evidence type="ECO:0000256" key="3">
    <source>
        <dbReference type="ARBA" id="ARBA00023159"/>
    </source>
</evidence>
<gene>
    <name evidence="6" type="ORF">ACFOW6_16205</name>
</gene>
<dbReference type="SUPFAM" id="SSF46785">
    <property type="entry name" value="Winged helix' DNA-binding domain"/>
    <property type="match status" value="1"/>
</dbReference>
<proteinExistence type="predicted"/>
<evidence type="ECO:0000313" key="6">
    <source>
        <dbReference type="EMBL" id="MFC4353093.1"/>
    </source>
</evidence>
<evidence type="ECO:0000256" key="1">
    <source>
        <dbReference type="ARBA" id="ARBA00023015"/>
    </source>
</evidence>
<evidence type="ECO:0000256" key="4">
    <source>
        <dbReference type="ARBA" id="ARBA00023163"/>
    </source>
</evidence>
<dbReference type="PRINTS" id="PR00033">
    <property type="entry name" value="HTHASNC"/>
</dbReference>
<accession>A0ABV8UP48</accession>
<evidence type="ECO:0000313" key="7">
    <source>
        <dbReference type="Proteomes" id="UP001595799"/>
    </source>
</evidence>
<protein>
    <submittedName>
        <fullName evidence="6">Lrp/AsnC ligand binding domain-containing protein</fullName>
    </submittedName>
</protein>
<dbReference type="CDD" id="cd00090">
    <property type="entry name" value="HTH_ARSR"/>
    <property type="match status" value="1"/>
</dbReference>
<dbReference type="InterPro" id="IPR019887">
    <property type="entry name" value="Tscrpt_reg_AsnC/Lrp_C"/>
</dbReference>
<dbReference type="SMART" id="SM00344">
    <property type="entry name" value="HTH_ASNC"/>
    <property type="match status" value="1"/>
</dbReference>
<dbReference type="InterPro" id="IPR036388">
    <property type="entry name" value="WH-like_DNA-bd_sf"/>
</dbReference>
<feature type="domain" description="HTH asnC-type" evidence="5">
    <location>
        <begin position="15"/>
        <end position="104"/>
    </location>
</feature>